<name>A0A9W8G5V3_9FUNG</name>
<dbReference type="EMBL" id="JANBTW010000050">
    <property type="protein sequence ID" value="KAJ2675247.1"/>
    <property type="molecule type" value="Genomic_DNA"/>
</dbReference>
<organism evidence="2 3">
    <name type="scientific">Coemansia spiralis</name>
    <dbReference type="NCBI Taxonomy" id="417178"/>
    <lineage>
        <taxon>Eukaryota</taxon>
        <taxon>Fungi</taxon>
        <taxon>Fungi incertae sedis</taxon>
        <taxon>Zoopagomycota</taxon>
        <taxon>Kickxellomycotina</taxon>
        <taxon>Kickxellomycetes</taxon>
        <taxon>Kickxellales</taxon>
        <taxon>Kickxellaceae</taxon>
        <taxon>Coemansia</taxon>
    </lineage>
</organism>
<dbReference type="Proteomes" id="UP001151518">
    <property type="component" value="Unassembled WGS sequence"/>
</dbReference>
<keyword evidence="1" id="KW-0812">Transmembrane</keyword>
<protein>
    <submittedName>
        <fullName evidence="2">Uncharacterized protein</fullName>
    </submittedName>
</protein>
<feature type="transmembrane region" description="Helical" evidence="1">
    <location>
        <begin position="7"/>
        <end position="26"/>
    </location>
</feature>
<reference evidence="2" key="1">
    <citation type="submission" date="2022-07" db="EMBL/GenBank/DDBJ databases">
        <title>Phylogenomic reconstructions and comparative analyses of Kickxellomycotina fungi.</title>
        <authorList>
            <person name="Reynolds N.K."/>
            <person name="Stajich J.E."/>
            <person name="Barry K."/>
            <person name="Grigoriev I.V."/>
            <person name="Crous P."/>
            <person name="Smith M.E."/>
        </authorList>
    </citation>
    <scope>NUCLEOTIDE SEQUENCE</scope>
    <source>
        <strain evidence="2">NRRL 3115</strain>
    </source>
</reference>
<proteinExistence type="predicted"/>
<feature type="transmembrane region" description="Helical" evidence="1">
    <location>
        <begin position="46"/>
        <end position="64"/>
    </location>
</feature>
<dbReference type="OrthoDB" id="10286590at2759"/>
<dbReference type="AlphaFoldDB" id="A0A9W8G5V3"/>
<gene>
    <name evidence="2" type="ORF">GGI25_004087</name>
</gene>
<evidence type="ECO:0000313" key="2">
    <source>
        <dbReference type="EMBL" id="KAJ2675247.1"/>
    </source>
</evidence>
<evidence type="ECO:0000313" key="3">
    <source>
        <dbReference type="Proteomes" id="UP001151518"/>
    </source>
</evidence>
<comment type="caution">
    <text evidence="2">The sequence shown here is derived from an EMBL/GenBank/DDBJ whole genome shotgun (WGS) entry which is preliminary data.</text>
</comment>
<keyword evidence="1" id="KW-0472">Membrane</keyword>
<feature type="transmembrane region" description="Helical" evidence="1">
    <location>
        <begin position="85"/>
        <end position="103"/>
    </location>
</feature>
<keyword evidence="1" id="KW-1133">Transmembrane helix</keyword>
<evidence type="ECO:0000256" key="1">
    <source>
        <dbReference type="SAM" id="Phobius"/>
    </source>
</evidence>
<feature type="transmembrane region" description="Helical" evidence="1">
    <location>
        <begin position="123"/>
        <end position="148"/>
    </location>
</feature>
<sequence length="151" mass="16256">MFAALHWFNAIILLFASACFLTALIYDAAMSVTTAPAVAKGVSRCLYFVFAALTAGLAIAGRFASQKTFPILKAANKDIVVSRMLLLFHATFGVFIISDSAFMTEREPHVYPGNTVKTNIAKILFPLMIAGVAAQGLGVLLTFVSGWFSKK</sequence>
<accession>A0A9W8G5V3</accession>